<dbReference type="FunFam" id="3.30.1360.180:FF:000003">
    <property type="entry name" value="Type I phosphodiesterase/nucleotide pyrophosphatase family protein"/>
    <property type="match status" value="1"/>
</dbReference>
<keyword evidence="2" id="KW-0812">Transmembrane</keyword>
<feature type="region of interest" description="Disordered" evidence="1">
    <location>
        <begin position="654"/>
        <end position="683"/>
    </location>
</feature>
<dbReference type="InterPro" id="IPR002591">
    <property type="entry name" value="Phosphodiest/P_Trfase"/>
</dbReference>
<feature type="transmembrane region" description="Helical" evidence="2">
    <location>
        <begin position="117"/>
        <end position="134"/>
    </location>
</feature>
<name>A0A1L0DHN4_9ASCO</name>
<dbReference type="Gene3D" id="3.30.1360.180">
    <property type="match status" value="1"/>
</dbReference>
<dbReference type="CDD" id="cd16018">
    <property type="entry name" value="Enpp"/>
    <property type="match status" value="1"/>
</dbReference>
<keyword evidence="2" id="KW-0472">Membrane</keyword>
<keyword evidence="2" id="KW-1133">Transmembrane helix</keyword>
<dbReference type="Gene3D" id="3.40.720.10">
    <property type="entry name" value="Alkaline Phosphatase, subunit A"/>
    <property type="match status" value="1"/>
</dbReference>
<dbReference type="InterPro" id="IPR017850">
    <property type="entry name" value="Alkaline_phosphatase_core_sf"/>
</dbReference>
<reference evidence="3 4" key="1">
    <citation type="submission" date="2016-10" db="EMBL/GenBank/DDBJ databases">
        <authorList>
            <person name="de Groot N.N."/>
        </authorList>
    </citation>
    <scope>NUCLEOTIDE SEQUENCE [LARGE SCALE GENOMIC DNA]</scope>
    <source>
        <strain evidence="3 4">CBS 141442</strain>
    </source>
</reference>
<dbReference type="PANTHER" id="PTHR10151">
    <property type="entry name" value="ECTONUCLEOTIDE PYROPHOSPHATASE/PHOSPHODIESTERASE"/>
    <property type="match status" value="1"/>
</dbReference>
<dbReference type="OrthoDB" id="415411at2759"/>
<dbReference type="PANTHER" id="PTHR10151:SF120">
    <property type="entry name" value="BIS(5'-ADENOSYL)-TRIPHOSPHATASE"/>
    <property type="match status" value="1"/>
</dbReference>
<accession>A0A1L0DHN4</accession>
<evidence type="ECO:0000313" key="4">
    <source>
        <dbReference type="Proteomes" id="UP000182334"/>
    </source>
</evidence>
<dbReference type="Pfam" id="PF01663">
    <property type="entry name" value="Phosphodiest"/>
    <property type="match status" value="1"/>
</dbReference>
<dbReference type="STRING" id="45354.A0A1L0DHN4"/>
<evidence type="ECO:0000313" key="3">
    <source>
        <dbReference type="EMBL" id="SGZ51910.1"/>
    </source>
</evidence>
<keyword evidence="4" id="KW-1185">Reference proteome</keyword>
<dbReference type="SUPFAM" id="SSF53649">
    <property type="entry name" value="Alkaline phosphatase-like"/>
    <property type="match status" value="1"/>
</dbReference>
<dbReference type="EMBL" id="LT635758">
    <property type="protein sequence ID" value="SGZ51910.1"/>
    <property type="molecule type" value="Genomic_DNA"/>
</dbReference>
<evidence type="ECO:0000256" key="1">
    <source>
        <dbReference type="SAM" id="MobiDB-lite"/>
    </source>
</evidence>
<dbReference type="AlphaFoldDB" id="A0A1L0DHN4"/>
<dbReference type="GO" id="GO:0009141">
    <property type="term" value="P:nucleoside triphosphate metabolic process"/>
    <property type="evidence" value="ECO:0007669"/>
    <property type="project" value="TreeGrafter"/>
</dbReference>
<evidence type="ECO:0000256" key="2">
    <source>
        <dbReference type="SAM" id="Phobius"/>
    </source>
</evidence>
<proteinExistence type="predicted"/>
<protein>
    <submittedName>
        <fullName evidence="3">CIC11C00000002638</fullName>
    </submittedName>
</protein>
<sequence length="723" mass="81466">MSVEYGKPHAADIPVVDLDDPEDDVLFLEQNNSRHERNRSSDFLESLDYEDPQPSGWISKLSSYFSSRLLGLSYELARGSQSSDFFDLSDDDASHSDPRDELRDYRIKRLNQKLNKTIMLFALVLVGIVGAFFFRRHLSHASAEEKQPHEHQKRILSNSTHDFYPSTILVSLDGFHPHYINPQNTPAMHKMMVEDYGAPYMVPSFPSSTFPNHWTLITGLYPAEHGIVGNTFFDPVLGKQFINTDPNYGFDPQFWQGGEPLWTTAHKHGVNSAVHMWPGSEVPTIGDNGPLFVDKYNGSELLSSKVERVMEWIDTEKIQDRPELILTYVPTIDQFGHKFGISGQNLTDALHYVDDFVALMIELLKVRNLTDIVNLVVVSDHGMAPTSNDRLLFLDDVVDTSKIEHVDGWPLFGLRPFEGHSVDDIMNEIDSKMSKMEKNITENYSVYRVEDIPKEYNFGGKENDHKFNYRLAPIWIIPNVGYSITTHKKFKEDNNQYYPRGVHGYNNTHLLMRAIFLGRGPYFNEKLAESRKVLPFANTEVYGMICDSLDIKPSPNNGSSADSKGFAISSNNLLPNDWRDELSYPNLPYEVEHVVKDATYDLLWRKPVKGMGQTTVSVSLNKHPYESILSEESSFLSVTSVSLPKPSDFLDAVDAEESSSVAPPDDNSDGEKGTSDDESGFGKIVEGIDDIWEDAEDAVGDAVDGFLDAVGSLFGGNNDEEKV</sequence>
<organism evidence="3 4">
    <name type="scientific">Sungouiella intermedia</name>
    <dbReference type="NCBI Taxonomy" id="45354"/>
    <lineage>
        <taxon>Eukaryota</taxon>
        <taxon>Fungi</taxon>
        <taxon>Dikarya</taxon>
        <taxon>Ascomycota</taxon>
        <taxon>Saccharomycotina</taxon>
        <taxon>Pichiomycetes</taxon>
        <taxon>Metschnikowiaceae</taxon>
        <taxon>Sungouiella</taxon>
    </lineage>
</organism>
<dbReference type="Proteomes" id="UP000182334">
    <property type="component" value="Chromosome III"/>
</dbReference>
<dbReference type="GO" id="GO:0017111">
    <property type="term" value="F:ribonucleoside triphosphate phosphatase activity"/>
    <property type="evidence" value="ECO:0007669"/>
    <property type="project" value="TreeGrafter"/>
</dbReference>
<gene>
    <name evidence="3" type="ORF">SAMEA4029010_CIC11G00000002638</name>
</gene>
<dbReference type="GO" id="GO:0047429">
    <property type="term" value="F:nucleoside triphosphate diphosphatase activity"/>
    <property type="evidence" value="ECO:0007669"/>
    <property type="project" value="TreeGrafter"/>
</dbReference>